<dbReference type="RefSeq" id="WP_213255672.1">
    <property type="nucleotide sequence ID" value="NZ_JAGYWA010000002.1"/>
</dbReference>
<protein>
    <submittedName>
        <fullName evidence="2">Uncharacterized protein</fullName>
    </submittedName>
</protein>
<proteinExistence type="predicted"/>
<feature type="chain" id="PRO_5047342783" evidence="1">
    <location>
        <begin position="23"/>
        <end position="261"/>
    </location>
</feature>
<evidence type="ECO:0000313" key="3">
    <source>
        <dbReference type="Proteomes" id="UP001595935"/>
    </source>
</evidence>
<evidence type="ECO:0000256" key="1">
    <source>
        <dbReference type="SAM" id="SignalP"/>
    </source>
</evidence>
<feature type="signal peptide" evidence="1">
    <location>
        <begin position="1"/>
        <end position="22"/>
    </location>
</feature>
<evidence type="ECO:0000313" key="2">
    <source>
        <dbReference type="EMBL" id="MFC4747060.1"/>
    </source>
</evidence>
<name>A0ABV9PDB7_9FLAO</name>
<gene>
    <name evidence="2" type="ORF">ACFO5S_06370</name>
</gene>
<dbReference type="EMBL" id="JBHSGV010000002">
    <property type="protein sequence ID" value="MFC4747060.1"/>
    <property type="molecule type" value="Genomic_DNA"/>
</dbReference>
<dbReference type="Proteomes" id="UP001595935">
    <property type="component" value="Unassembled WGS sequence"/>
</dbReference>
<keyword evidence="1" id="KW-0732">Signal</keyword>
<accession>A0ABV9PDB7</accession>
<comment type="caution">
    <text evidence="2">The sequence shown here is derived from an EMBL/GenBank/DDBJ whole genome shotgun (WGS) entry which is preliminary data.</text>
</comment>
<keyword evidence="3" id="KW-1185">Reference proteome</keyword>
<organism evidence="2 3">
    <name type="scientific">Flavobacterium branchiicola</name>
    <dbReference type="NCBI Taxonomy" id="1114875"/>
    <lineage>
        <taxon>Bacteria</taxon>
        <taxon>Pseudomonadati</taxon>
        <taxon>Bacteroidota</taxon>
        <taxon>Flavobacteriia</taxon>
        <taxon>Flavobacteriales</taxon>
        <taxon>Flavobacteriaceae</taxon>
        <taxon>Flavobacterium</taxon>
    </lineage>
</organism>
<reference evidence="3" key="1">
    <citation type="journal article" date="2019" name="Int. J. Syst. Evol. Microbiol.">
        <title>The Global Catalogue of Microorganisms (GCM) 10K type strain sequencing project: providing services to taxonomists for standard genome sequencing and annotation.</title>
        <authorList>
            <consortium name="The Broad Institute Genomics Platform"/>
            <consortium name="The Broad Institute Genome Sequencing Center for Infectious Disease"/>
            <person name="Wu L."/>
            <person name="Ma J."/>
        </authorList>
    </citation>
    <scope>NUCLEOTIDE SEQUENCE [LARGE SCALE GENOMIC DNA]</scope>
    <source>
        <strain evidence="3">WYCCWR 13023</strain>
    </source>
</reference>
<sequence>MKNIIKRFFLYLLLLSSIIVNAGPGDPCPLATLVNDLSTSSAEFKILIKEHNSFDAWLILNNEAPILRTNIDELKLVSKNLDEVKNAGGYLKWKSLKGVAIVYNNFGKPIDFGGDILKTAGMKLNILGRVGPTNNTIGTLQLFNELKLKGVPENEMSGLFQNIPKEWNELPVMEQNTKYWKEINKVYIDNIIASNGDIRFIHDPRLPVNISNLVSDIKNSKFREKCEKEGLVKIRTFMNMEYEYLLSKGYILQETGLMIKP</sequence>